<protein>
    <recommendedName>
        <fullName evidence="6">HTH luxR-type domain-containing protein</fullName>
    </recommendedName>
</protein>
<dbReference type="InterPro" id="IPR011990">
    <property type="entry name" value="TPR-like_helical_dom_sf"/>
</dbReference>
<dbReference type="Gene3D" id="1.25.40.10">
    <property type="entry name" value="Tetratricopeptide repeat domain"/>
    <property type="match status" value="2"/>
</dbReference>
<keyword evidence="2" id="KW-0175">Coiled coil</keyword>
<evidence type="ECO:0000256" key="3">
    <source>
        <dbReference type="SAM" id="Phobius"/>
    </source>
</evidence>
<dbReference type="SMART" id="SM00028">
    <property type="entry name" value="TPR"/>
    <property type="match status" value="3"/>
</dbReference>
<dbReference type="AlphaFoldDB" id="A0A2D0N2K1"/>
<comment type="caution">
    <text evidence="4">The sequence shown here is derived from an EMBL/GenBank/DDBJ whole genome shotgun (WGS) entry which is preliminary data.</text>
</comment>
<dbReference type="Gene3D" id="1.10.10.10">
    <property type="entry name" value="Winged helix-like DNA-binding domain superfamily/Winged helix DNA-binding domain"/>
    <property type="match status" value="1"/>
</dbReference>
<feature type="coiled-coil region" evidence="2">
    <location>
        <begin position="351"/>
        <end position="380"/>
    </location>
</feature>
<dbReference type="InterPro" id="IPR016032">
    <property type="entry name" value="Sig_transdc_resp-reg_C-effctor"/>
</dbReference>
<accession>A0A2D0N2K1</accession>
<dbReference type="Pfam" id="PF13374">
    <property type="entry name" value="TPR_10"/>
    <property type="match status" value="1"/>
</dbReference>
<dbReference type="SUPFAM" id="SSF46894">
    <property type="entry name" value="C-terminal effector domain of the bipartite response regulators"/>
    <property type="match status" value="1"/>
</dbReference>
<feature type="repeat" description="TPR" evidence="1">
    <location>
        <begin position="205"/>
        <end position="238"/>
    </location>
</feature>
<dbReference type="GO" id="GO:0006355">
    <property type="term" value="P:regulation of DNA-templated transcription"/>
    <property type="evidence" value="ECO:0007669"/>
    <property type="project" value="InterPro"/>
</dbReference>
<keyword evidence="5" id="KW-1185">Reference proteome</keyword>
<dbReference type="Proteomes" id="UP000223913">
    <property type="component" value="Unassembled WGS sequence"/>
</dbReference>
<evidence type="ECO:0000256" key="2">
    <source>
        <dbReference type="SAM" id="Coils"/>
    </source>
</evidence>
<proteinExistence type="predicted"/>
<feature type="transmembrane region" description="Helical" evidence="3">
    <location>
        <begin position="328"/>
        <end position="347"/>
    </location>
</feature>
<dbReference type="PROSITE" id="PS50005">
    <property type="entry name" value="TPR"/>
    <property type="match status" value="2"/>
</dbReference>
<feature type="repeat" description="TPR" evidence="1">
    <location>
        <begin position="246"/>
        <end position="279"/>
    </location>
</feature>
<dbReference type="EMBL" id="PDUD01000037">
    <property type="protein sequence ID" value="PHN02734.1"/>
    <property type="molecule type" value="Genomic_DNA"/>
</dbReference>
<evidence type="ECO:0000256" key="1">
    <source>
        <dbReference type="PROSITE-ProRule" id="PRU00339"/>
    </source>
</evidence>
<dbReference type="InterPro" id="IPR019734">
    <property type="entry name" value="TPR_rpt"/>
</dbReference>
<keyword evidence="1" id="KW-0802">TPR repeat</keyword>
<reference evidence="4 5" key="1">
    <citation type="submission" date="2017-10" db="EMBL/GenBank/DDBJ databases">
        <title>The draft genome sequence of Lewinella nigricans NBRC 102662.</title>
        <authorList>
            <person name="Wang K."/>
        </authorList>
    </citation>
    <scope>NUCLEOTIDE SEQUENCE [LARGE SCALE GENOMIC DNA]</scope>
    <source>
        <strain evidence="4 5">NBRC 102662</strain>
    </source>
</reference>
<gene>
    <name evidence="4" type="ORF">CRP01_30590</name>
</gene>
<evidence type="ECO:0000313" key="5">
    <source>
        <dbReference type="Proteomes" id="UP000223913"/>
    </source>
</evidence>
<evidence type="ECO:0000313" key="4">
    <source>
        <dbReference type="EMBL" id="PHN02734.1"/>
    </source>
</evidence>
<dbReference type="GO" id="GO:0003677">
    <property type="term" value="F:DNA binding"/>
    <property type="evidence" value="ECO:0007669"/>
    <property type="project" value="InterPro"/>
</dbReference>
<dbReference type="SUPFAM" id="SSF48452">
    <property type="entry name" value="TPR-like"/>
    <property type="match status" value="1"/>
</dbReference>
<keyword evidence="3" id="KW-0472">Membrane</keyword>
<organism evidence="4 5">
    <name type="scientific">Flavilitoribacter nigricans (strain ATCC 23147 / DSM 23189 / NBRC 102662 / NCIMB 1420 / SS-2)</name>
    <name type="common">Lewinella nigricans</name>
    <dbReference type="NCBI Taxonomy" id="1122177"/>
    <lineage>
        <taxon>Bacteria</taxon>
        <taxon>Pseudomonadati</taxon>
        <taxon>Bacteroidota</taxon>
        <taxon>Saprospiria</taxon>
        <taxon>Saprospirales</taxon>
        <taxon>Lewinellaceae</taxon>
        <taxon>Flavilitoribacter</taxon>
    </lineage>
</organism>
<keyword evidence="3" id="KW-1133">Transmembrane helix</keyword>
<sequence length="511" mass="60592">MNDILIQETIDLREAYPDSAIYLFELYHERFLAEGDTLRAIEVLIRLAGANGHRANYKTSYDKLWKALFLADQIGDDEAKVRVYINLGRYYSFYKRREEALRYLYLSLDVNKELIQRGTVSRENLIKSYYALCATYRELSEPELGKLYLDSCLTVMPAGKRYINEHFLEFERAFLVKGEGDYRRALQIYQSIQPWFAAHSPAYQVLLFTYTGDTYVGLNNYPEAEKYYQRALEISEEYHSHIDFTPLIYERLSNLYVNRNDFRQAYESLRQMKDLDERFFDSRSENNRPLLEIQDAFREQQEQTQQLLREQRLTELEHRNRVWFLQRAILLVCLLFLLIIGFLYFNYVRSKHRAEKRLIRKEREMEVQKANELLELKNKELAASTLKLIEKDEFLASIKDKLAEKKEGLSADDVRRTVRSIKLSSTKNWEEFEARFVAVNQGFYECLNERFPKLTQGDQRLCALIKLNFSSKDMAKLMGISVESVHTTRYRLRKKLKLARAVNLEEFIAGL</sequence>
<name>A0A2D0N2K1_FLAN2</name>
<keyword evidence="3" id="KW-0812">Transmembrane</keyword>
<evidence type="ECO:0008006" key="6">
    <source>
        <dbReference type="Google" id="ProtNLM"/>
    </source>
</evidence>
<dbReference type="InterPro" id="IPR036388">
    <property type="entry name" value="WH-like_DNA-bd_sf"/>
</dbReference>